<organism evidence="6">
    <name type="scientific">uncultured Desulfobacterium sp</name>
    <dbReference type="NCBI Taxonomy" id="201089"/>
    <lineage>
        <taxon>Bacteria</taxon>
        <taxon>Pseudomonadati</taxon>
        <taxon>Thermodesulfobacteriota</taxon>
        <taxon>Desulfobacteria</taxon>
        <taxon>Desulfobacterales</taxon>
        <taxon>Desulfobacteriaceae</taxon>
        <taxon>Desulfobacterium</taxon>
        <taxon>environmental samples</taxon>
    </lineage>
</organism>
<dbReference type="PANTHER" id="PTHR38101">
    <property type="entry name" value="UPF0307 PROTEIN YJGA"/>
    <property type="match status" value="1"/>
</dbReference>
<proteinExistence type="predicted"/>
<name>E1YLC0_9BACT</name>
<keyword evidence="3" id="KW-0699">rRNA-binding</keyword>
<keyword evidence="2" id="KW-0690">Ribosome biogenesis</keyword>
<dbReference type="PANTHER" id="PTHR38101:SF1">
    <property type="entry name" value="UPF0307 PROTEIN YJGA"/>
    <property type="match status" value="1"/>
</dbReference>
<evidence type="ECO:0000313" key="6">
    <source>
        <dbReference type="EMBL" id="CBX30903.1"/>
    </source>
</evidence>
<feature type="region of interest" description="Disordered" evidence="5">
    <location>
        <begin position="1"/>
        <end position="25"/>
    </location>
</feature>
<evidence type="ECO:0000256" key="1">
    <source>
        <dbReference type="ARBA" id="ARBA00022490"/>
    </source>
</evidence>
<keyword evidence="4" id="KW-0694">RNA-binding</keyword>
<accession>E1YLC0</accession>
<evidence type="ECO:0000256" key="5">
    <source>
        <dbReference type="SAM" id="MobiDB-lite"/>
    </source>
</evidence>
<dbReference type="NCBIfam" id="NF003593">
    <property type="entry name" value="PRK05255.1-1"/>
    <property type="match status" value="1"/>
</dbReference>
<dbReference type="SUPFAM" id="SSF158710">
    <property type="entry name" value="PSPTO4464-like"/>
    <property type="match status" value="1"/>
</dbReference>
<evidence type="ECO:0000256" key="3">
    <source>
        <dbReference type="ARBA" id="ARBA00022730"/>
    </source>
</evidence>
<reference evidence="6" key="1">
    <citation type="journal article" date="2011" name="Environ. Microbiol.">
        <title>Genomic insights into the metabolic potential of the polycyclic aromatic hydrocarbon degrading sulfate-reducing Deltaproteobacterium N47.</title>
        <authorList>
            <person name="Bergmann F."/>
            <person name="Selesi D."/>
            <person name="Weinmaier T."/>
            <person name="Tischler P."/>
            <person name="Rattei T."/>
            <person name="Meckenstock R.U."/>
        </authorList>
    </citation>
    <scope>NUCLEOTIDE SEQUENCE</scope>
</reference>
<evidence type="ECO:0008006" key="7">
    <source>
        <dbReference type="Google" id="ProtNLM"/>
    </source>
</evidence>
<protein>
    <recommendedName>
        <fullName evidence="7">DUF615 domain-containing protein</fullName>
    </recommendedName>
</protein>
<dbReference type="GO" id="GO:0042254">
    <property type="term" value="P:ribosome biogenesis"/>
    <property type="evidence" value="ECO:0007669"/>
    <property type="project" value="UniProtKB-KW"/>
</dbReference>
<dbReference type="EMBL" id="FR695877">
    <property type="protein sequence ID" value="CBX30903.1"/>
    <property type="molecule type" value="Genomic_DNA"/>
</dbReference>
<evidence type="ECO:0000256" key="2">
    <source>
        <dbReference type="ARBA" id="ARBA00022517"/>
    </source>
</evidence>
<dbReference type="CDD" id="cd16331">
    <property type="entry name" value="YjgA-like"/>
    <property type="match status" value="1"/>
</dbReference>
<dbReference type="AlphaFoldDB" id="E1YLC0"/>
<gene>
    <name evidence="6" type="ORF">N47_E44150</name>
</gene>
<keyword evidence="1" id="KW-0963">Cytoplasm</keyword>
<dbReference type="InterPro" id="IPR023153">
    <property type="entry name" value="DarP_sf"/>
</dbReference>
<dbReference type="GO" id="GO:0019843">
    <property type="term" value="F:rRNA binding"/>
    <property type="evidence" value="ECO:0007669"/>
    <property type="project" value="UniProtKB-KW"/>
</dbReference>
<dbReference type="Gene3D" id="1.10.60.30">
    <property type="entry name" value="PSPTO4464-like domains"/>
    <property type="match status" value="1"/>
</dbReference>
<sequence length="102" mass="11584">MISKPEGKTCKMDTDYKSRTQKKNEDKALQSLGEQLVTLSSGQLLTMGLPDELLSAIELVRKIKSHSARRRQIQYIGVLMRQIDPQEIETSLNRIRSGGIRK</sequence>
<evidence type="ECO:0000256" key="4">
    <source>
        <dbReference type="ARBA" id="ARBA00022884"/>
    </source>
</evidence>
<dbReference type="GO" id="GO:0005829">
    <property type="term" value="C:cytosol"/>
    <property type="evidence" value="ECO:0007669"/>
    <property type="project" value="TreeGrafter"/>
</dbReference>
<dbReference type="InterPro" id="IPR006839">
    <property type="entry name" value="DarP"/>
</dbReference>
<dbReference type="Pfam" id="PF04751">
    <property type="entry name" value="DarP"/>
    <property type="match status" value="1"/>
</dbReference>